<dbReference type="RefSeq" id="WP_066719051.1">
    <property type="nucleotide sequence ID" value="NZ_JBHSLU010000061.1"/>
</dbReference>
<feature type="signal peptide" evidence="1">
    <location>
        <begin position="1"/>
        <end position="20"/>
    </location>
</feature>
<feature type="chain" id="PRO_5046124780" description="PsiF repeat-containing protein" evidence="1">
    <location>
        <begin position="21"/>
        <end position="80"/>
    </location>
</feature>
<proteinExistence type="predicted"/>
<dbReference type="Proteomes" id="UP001596060">
    <property type="component" value="Unassembled WGS sequence"/>
</dbReference>
<dbReference type="EMBL" id="JBHSLU010000061">
    <property type="protein sequence ID" value="MFC5507054.1"/>
    <property type="molecule type" value="Genomic_DNA"/>
</dbReference>
<evidence type="ECO:0000256" key="1">
    <source>
        <dbReference type="SAM" id="SignalP"/>
    </source>
</evidence>
<protein>
    <recommendedName>
        <fullName evidence="4">PsiF repeat-containing protein</fullName>
    </recommendedName>
</protein>
<comment type="caution">
    <text evidence="2">The sequence shown here is derived from an EMBL/GenBank/DDBJ whole genome shotgun (WGS) entry which is preliminary data.</text>
</comment>
<keyword evidence="3" id="KW-1185">Reference proteome</keyword>
<organism evidence="2 3">
    <name type="scientific">Bosea massiliensis</name>
    <dbReference type="NCBI Taxonomy" id="151419"/>
    <lineage>
        <taxon>Bacteria</taxon>
        <taxon>Pseudomonadati</taxon>
        <taxon>Pseudomonadota</taxon>
        <taxon>Alphaproteobacteria</taxon>
        <taxon>Hyphomicrobiales</taxon>
        <taxon>Boseaceae</taxon>
        <taxon>Bosea</taxon>
    </lineage>
</organism>
<evidence type="ECO:0000313" key="3">
    <source>
        <dbReference type="Proteomes" id="UP001596060"/>
    </source>
</evidence>
<name>A0ABW0P8I2_9HYPH</name>
<evidence type="ECO:0008006" key="4">
    <source>
        <dbReference type="Google" id="ProtNLM"/>
    </source>
</evidence>
<accession>A0ABW0P8I2</accession>
<gene>
    <name evidence="2" type="ORF">ACFPN9_17595</name>
</gene>
<keyword evidence="1" id="KW-0732">Signal</keyword>
<sequence>MTKTLLAALALTCMTSFAQAQSCAVQASDKKLAGAAKTSFLTKCEKDATAACDKQAADKKLAGAAKTSFTKKCVTDSVGT</sequence>
<reference evidence="3" key="1">
    <citation type="journal article" date="2019" name="Int. J. Syst. Evol. Microbiol.">
        <title>The Global Catalogue of Microorganisms (GCM) 10K type strain sequencing project: providing services to taxonomists for standard genome sequencing and annotation.</title>
        <authorList>
            <consortium name="The Broad Institute Genomics Platform"/>
            <consortium name="The Broad Institute Genome Sequencing Center for Infectious Disease"/>
            <person name="Wu L."/>
            <person name="Ma J."/>
        </authorList>
    </citation>
    <scope>NUCLEOTIDE SEQUENCE [LARGE SCALE GENOMIC DNA]</scope>
    <source>
        <strain evidence="3">CCUG 43117</strain>
    </source>
</reference>
<evidence type="ECO:0000313" key="2">
    <source>
        <dbReference type="EMBL" id="MFC5507054.1"/>
    </source>
</evidence>